<dbReference type="OrthoDB" id="283239at2"/>
<dbReference type="InterPro" id="IPR000182">
    <property type="entry name" value="GNAT_dom"/>
</dbReference>
<dbReference type="SUPFAM" id="SSF55729">
    <property type="entry name" value="Acyl-CoA N-acyltransferases (Nat)"/>
    <property type="match status" value="1"/>
</dbReference>
<keyword evidence="2" id="KW-0808">Transferase</keyword>
<keyword evidence="3" id="KW-1185">Reference proteome</keyword>
<reference evidence="3" key="1">
    <citation type="submission" date="2017-04" db="EMBL/GenBank/DDBJ databases">
        <authorList>
            <person name="Varghese N."/>
            <person name="Submissions S."/>
        </authorList>
    </citation>
    <scope>NUCLEOTIDE SEQUENCE [LARGE SCALE GENOMIC DNA]</scope>
    <source>
        <strain evidence="3">RKEM611</strain>
    </source>
</reference>
<dbReference type="GO" id="GO:0016747">
    <property type="term" value="F:acyltransferase activity, transferring groups other than amino-acyl groups"/>
    <property type="evidence" value="ECO:0007669"/>
    <property type="project" value="InterPro"/>
</dbReference>
<accession>A0A1Y6CBB0</accession>
<feature type="domain" description="N-acetyltransferase" evidence="1">
    <location>
        <begin position="2"/>
        <end position="149"/>
    </location>
</feature>
<dbReference type="Proteomes" id="UP000192907">
    <property type="component" value="Unassembled WGS sequence"/>
</dbReference>
<dbReference type="AlphaFoldDB" id="A0A1Y6CBB0"/>
<gene>
    <name evidence="2" type="ORF">SAMN06296036_117105</name>
</gene>
<evidence type="ECO:0000313" key="3">
    <source>
        <dbReference type="Proteomes" id="UP000192907"/>
    </source>
</evidence>
<name>A0A1Y6CBB0_9BACT</name>
<evidence type="ECO:0000313" key="2">
    <source>
        <dbReference type="EMBL" id="SMF55344.1"/>
    </source>
</evidence>
<dbReference type="EMBL" id="FWZT01000017">
    <property type="protein sequence ID" value="SMF55344.1"/>
    <property type="molecule type" value="Genomic_DNA"/>
</dbReference>
<dbReference type="PROSITE" id="PS51186">
    <property type="entry name" value="GNAT"/>
    <property type="match status" value="1"/>
</dbReference>
<dbReference type="RefSeq" id="WP_132322020.1">
    <property type="nucleotide sequence ID" value="NZ_FWZT01000017.1"/>
</dbReference>
<dbReference type="Pfam" id="PF00583">
    <property type="entry name" value="Acetyltransf_1"/>
    <property type="match status" value="1"/>
</dbReference>
<dbReference type="STRING" id="1513793.SAMN06296036_117105"/>
<protein>
    <submittedName>
        <fullName evidence="2">Acetyltransferase (GNAT) domain-containing protein</fullName>
    </submittedName>
</protein>
<proteinExistence type="predicted"/>
<dbReference type="Gene3D" id="3.40.630.30">
    <property type="match status" value="1"/>
</dbReference>
<sequence>MAIACPQTESHIALRNQLLQNALRPEPLPFKIQSEYPIVLGEKGTEFSHCLFHDDRIVAHANLWPRDLMDSLGQRVAKVGLIGNVATDESYRGQGFMKQLFQSLESKAILADLEALILWSDLSLFYQKLGFQSLSQEWHHQFDLRHRRGAGNFRLIPSDEIHLVDPTTLLAIRTSTRYTLHRSPNEFLEMLHIPNLDLCLEYGIHNEVIAYCITGKGYDMIGVIHEWGAPSIDHLVNMIRFVQESFKFPEIILLSPGTLAKSRRKQLDARATKTVKGPMGLVKLLKPSKSIELALDQCFIWGLDSI</sequence>
<dbReference type="CDD" id="cd04301">
    <property type="entry name" value="NAT_SF"/>
    <property type="match status" value="1"/>
</dbReference>
<dbReference type="InterPro" id="IPR016181">
    <property type="entry name" value="Acyl_CoA_acyltransferase"/>
</dbReference>
<evidence type="ECO:0000259" key="1">
    <source>
        <dbReference type="PROSITE" id="PS51186"/>
    </source>
</evidence>
<organism evidence="2 3">
    <name type="scientific">Pseudobacteriovorax antillogorgiicola</name>
    <dbReference type="NCBI Taxonomy" id="1513793"/>
    <lineage>
        <taxon>Bacteria</taxon>
        <taxon>Pseudomonadati</taxon>
        <taxon>Bdellovibrionota</taxon>
        <taxon>Oligoflexia</taxon>
        <taxon>Oligoflexales</taxon>
        <taxon>Pseudobacteriovoracaceae</taxon>
        <taxon>Pseudobacteriovorax</taxon>
    </lineage>
</organism>